<keyword evidence="7" id="KW-0436">Ligase</keyword>
<proteinExistence type="predicted"/>
<evidence type="ECO:0000256" key="1">
    <source>
        <dbReference type="ARBA" id="ARBA00004141"/>
    </source>
</evidence>
<evidence type="ECO:0000256" key="2">
    <source>
        <dbReference type="ARBA" id="ARBA00022692"/>
    </source>
</evidence>
<keyword evidence="8" id="KW-1185">Reference proteome</keyword>
<reference evidence="8" key="1">
    <citation type="journal article" date="2019" name="Int. J. Syst. Evol. Microbiol.">
        <title>The Global Catalogue of Microorganisms (GCM) 10K type strain sequencing project: providing services to taxonomists for standard genome sequencing and annotation.</title>
        <authorList>
            <consortium name="The Broad Institute Genomics Platform"/>
            <consortium name="The Broad Institute Genome Sequencing Center for Infectious Disease"/>
            <person name="Wu L."/>
            <person name="Ma J."/>
        </authorList>
    </citation>
    <scope>NUCLEOTIDE SEQUENCE [LARGE SCALE GENOMIC DNA]</scope>
    <source>
        <strain evidence="8">CGMCC 4.7426</strain>
    </source>
</reference>
<feature type="transmembrane region" description="Helical" evidence="5">
    <location>
        <begin position="220"/>
        <end position="237"/>
    </location>
</feature>
<feature type="transmembrane region" description="Helical" evidence="5">
    <location>
        <begin position="364"/>
        <end position="380"/>
    </location>
</feature>
<accession>A0ABV9DGI8</accession>
<feature type="transmembrane region" description="Helical" evidence="5">
    <location>
        <begin position="246"/>
        <end position="265"/>
    </location>
</feature>
<dbReference type="Pfam" id="PF04932">
    <property type="entry name" value="Wzy_C"/>
    <property type="match status" value="1"/>
</dbReference>
<dbReference type="EMBL" id="JBHSFU010000004">
    <property type="protein sequence ID" value="MFC4557935.1"/>
    <property type="molecule type" value="Genomic_DNA"/>
</dbReference>
<dbReference type="InterPro" id="IPR007016">
    <property type="entry name" value="O-antigen_ligase-rel_domated"/>
</dbReference>
<protein>
    <submittedName>
        <fullName evidence="7">O-antigen ligase family protein</fullName>
    </submittedName>
</protein>
<comment type="subcellular location">
    <subcellularLocation>
        <location evidence="1">Membrane</location>
        <topology evidence="1">Multi-pass membrane protein</topology>
    </subcellularLocation>
</comment>
<feature type="transmembrane region" description="Helical" evidence="5">
    <location>
        <begin position="322"/>
        <end position="344"/>
    </location>
</feature>
<feature type="transmembrane region" description="Helical" evidence="5">
    <location>
        <begin position="70"/>
        <end position="90"/>
    </location>
</feature>
<name>A0ABV9DGI8_9BACI</name>
<feature type="transmembrane region" description="Helical" evidence="5">
    <location>
        <begin position="172"/>
        <end position="192"/>
    </location>
</feature>
<evidence type="ECO:0000256" key="4">
    <source>
        <dbReference type="ARBA" id="ARBA00023136"/>
    </source>
</evidence>
<evidence type="ECO:0000259" key="6">
    <source>
        <dbReference type="Pfam" id="PF04932"/>
    </source>
</evidence>
<dbReference type="PANTHER" id="PTHR37422">
    <property type="entry name" value="TEICHURONIC ACID BIOSYNTHESIS PROTEIN TUAE"/>
    <property type="match status" value="1"/>
</dbReference>
<dbReference type="GO" id="GO:0016874">
    <property type="term" value="F:ligase activity"/>
    <property type="evidence" value="ECO:0007669"/>
    <property type="project" value="UniProtKB-KW"/>
</dbReference>
<dbReference type="RefSeq" id="WP_390294148.1">
    <property type="nucleotide sequence ID" value="NZ_JBHSFU010000004.1"/>
</dbReference>
<comment type="caution">
    <text evidence="7">The sequence shown here is derived from an EMBL/GenBank/DDBJ whole genome shotgun (WGS) entry which is preliminary data.</text>
</comment>
<feature type="transmembrane region" description="Helical" evidence="5">
    <location>
        <begin position="96"/>
        <end position="116"/>
    </location>
</feature>
<gene>
    <name evidence="7" type="ORF">ACFO3D_06905</name>
</gene>
<organism evidence="7 8">
    <name type="scientific">Virgibacillus kekensis</name>
    <dbReference type="NCBI Taxonomy" id="202261"/>
    <lineage>
        <taxon>Bacteria</taxon>
        <taxon>Bacillati</taxon>
        <taxon>Bacillota</taxon>
        <taxon>Bacilli</taxon>
        <taxon>Bacillales</taxon>
        <taxon>Bacillaceae</taxon>
        <taxon>Virgibacillus</taxon>
    </lineage>
</organism>
<keyword evidence="3 5" id="KW-1133">Transmembrane helix</keyword>
<evidence type="ECO:0000256" key="3">
    <source>
        <dbReference type="ARBA" id="ARBA00022989"/>
    </source>
</evidence>
<dbReference type="PANTHER" id="PTHR37422:SF17">
    <property type="entry name" value="O-ANTIGEN LIGASE"/>
    <property type="match status" value="1"/>
</dbReference>
<feature type="domain" description="O-antigen ligase-related" evidence="6">
    <location>
        <begin position="205"/>
        <end position="339"/>
    </location>
</feature>
<sequence>MPLGDSMVIYKKQFYKNMIFFLLLLSILFRGPTFFKIFSSSFGEIRISYLLLFFLSFVVFFILKHKITIIEFIIFVTIFITILLNMLLLQTYNIEYLVYVLQAFAYYYILSALVRLISINELYKKCNIMLIVFGIMSVYEILTGKLFFHIVVPYEINSFSIYERAYLFFYNGNNLSLFLLSLYVIVLGYNLIEKNKTKYLLAQQVLLFFIFIMNDSKLSLVVFLVTTALFFIKKYTYDFKRKNWKLILYGICSVFIIMLLIKNYFDSNIHFINVFFDNAQVNITNDPRFDLYSNAIQTFYSNPLGIGLGNSDYYFSTNVHSIIIQFIVEIGIFGLIFWILYYFFVLKDNLKNIKYNDKFMANVIRYYVVLFPIISMQVSRVISDNALVFMWALFLVLLKYYTSSKFEFRKETLI</sequence>
<keyword evidence="2 5" id="KW-0812">Transmembrane</keyword>
<feature type="transmembrane region" description="Helical" evidence="5">
    <location>
        <begin position="386"/>
        <end position="402"/>
    </location>
</feature>
<feature type="transmembrane region" description="Helical" evidence="5">
    <location>
        <begin position="45"/>
        <end position="63"/>
    </location>
</feature>
<evidence type="ECO:0000256" key="5">
    <source>
        <dbReference type="SAM" id="Phobius"/>
    </source>
</evidence>
<evidence type="ECO:0000313" key="8">
    <source>
        <dbReference type="Proteomes" id="UP001595989"/>
    </source>
</evidence>
<dbReference type="Proteomes" id="UP001595989">
    <property type="component" value="Unassembled WGS sequence"/>
</dbReference>
<evidence type="ECO:0000313" key="7">
    <source>
        <dbReference type="EMBL" id="MFC4557935.1"/>
    </source>
</evidence>
<feature type="transmembrane region" description="Helical" evidence="5">
    <location>
        <begin position="128"/>
        <end position="152"/>
    </location>
</feature>
<keyword evidence="4 5" id="KW-0472">Membrane</keyword>
<dbReference type="InterPro" id="IPR051533">
    <property type="entry name" value="WaaL-like"/>
</dbReference>